<evidence type="ECO:0000259" key="7">
    <source>
        <dbReference type="Pfam" id="PF02492"/>
    </source>
</evidence>
<dbReference type="GO" id="GO:0009236">
    <property type="term" value="P:cobalamin biosynthetic process"/>
    <property type="evidence" value="ECO:0007669"/>
    <property type="project" value="InterPro"/>
</dbReference>
<evidence type="ECO:0000256" key="4">
    <source>
        <dbReference type="ARBA" id="ARBA00034320"/>
    </source>
</evidence>
<dbReference type="InterPro" id="IPR012824">
    <property type="entry name" value="CobW"/>
</dbReference>
<sequence length="352" mass="37862">MAQRIPATVVTGFLGAGKTSLIRHMIENSRGRRLAFLINEFGDLGIDRELLLGCGIEGCDEEDVVELANGCICCTVADDFLPAIEAILARPEPPEHILIETSGLALPKPLVKAFSWPEVRARVTVDGVITVVDAAALAAGQFAEDEAAVQAQREADPALDHENPLEEVFEDQLSCADMVVLNKTDLLAADAMEALSADLAAKLRAGVRTVRASNAAVDPAVLLGLGAAAESDLDARPSHHDDVGDDHDHDDFESFSMRLPAIEDVGALERRIGAAVAAHDILRIKGFLDRPDAERREVIQGVGPRLQRYFDRAWRTDEARRSEIVVIGRTGLDRAAIEATIRGEEEASAAAE</sequence>
<evidence type="ECO:0000313" key="10">
    <source>
        <dbReference type="Proteomes" id="UP000672602"/>
    </source>
</evidence>
<comment type="catalytic activity">
    <reaction evidence="6">
        <text>GTP + H2O = GDP + phosphate + H(+)</text>
        <dbReference type="Rhea" id="RHEA:19669"/>
        <dbReference type="ChEBI" id="CHEBI:15377"/>
        <dbReference type="ChEBI" id="CHEBI:15378"/>
        <dbReference type="ChEBI" id="CHEBI:37565"/>
        <dbReference type="ChEBI" id="CHEBI:43474"/>
        <dbReference type="ChEBI" id="CHEBI:58189"/>
    </reaction>
    <physiologicalReaction direction="left-to-right" evidence="6">
        <dbReference type="Rhea" id="RHEA:19670"/>
    </physiologicalReaction>
</comment>
<dbReference type="GO" id="GO:0016787">
    <property type="term" value="F:hydrolase activity"/>
    <property type="evidence" value="ECO:0007669"/>
    <property type="project" value="UniProtKB-KW"/>
</dbReference>
<dbReference type="RefSeq" id="WP_210683270.1">
    <property type="nucleotide sequence ID" value="NZ_JAGMWN010000010.1"/>
</dbReference>
<evidence type="ECO:0000259" key="8">
    <source>
        <dbReference type="Pfam" id="PF07683"/>
    </source>
</evidence>
<evidence type="ECO:0000256" key="3">
    <source>
        <dbReference type="ARBA" id="ARBA00023186"/>
    </source>
</evidence>
<comment type="caution">
    <text evidence="9">The sequence shown here is derived from an EMBL/GenBank/DDBJ whole genome shotgun (WGS) entry which is preliminary data.</text>
</comment>
<dbReference type="InterPro" id="IPR051316">
    <property type="entry name" value="Zinc-reg_GTPase_activator"/>
</dbReference>
<dbReference type="SUPFAM" id="SSF90002">
    <property type="entry name" value="Hypothetical protein YjiA, C-terminal domain"/>
    <property type="match status" value="1"/>
</dbReference>
<dbReference type="InterPro" id="IPR003495">
    <property type="entry name" value="CobW/HypB/UreG_nucleotide-bd"/>
</dbReference>
<dbReference type="NCBIfam" id="TIGR02475">
    <property type="entry name" value="CobW"/>
    <property type="match status" value="1"/>
</dbReference>
<dbReference type="EMBL" id="JAGMWN010000010">
    <property type="protein sequence ID" value="MBP5858678.1"/>
    <property type="molecule type" value="Genomic_DNA"/>
</dbReference>
<keyword evidence="2" id="KW-0378">Hydrolase</keyword>
<proteinExistence type="inferred from homology"/>
<dbReference type="CDD" id="cd03112">
    <property type="entry name" value="CobW-like"/>
    <property type="match status" value="1"/>
</dbReference>
<organism evidence="9 10">
    <name type="scientific">Marivibrio halodurans</name>
    <dbReference type="NCBI Taxonomy" id="2039722"/>
    <lineage>
        <taxon>Bacteria</taxon>
        <taxon>Pseudomonadati</taxon>
        <taxon>Pseudomonadota</taxon>
        <taxon>Alphaproteobacteria</taxon>
        <taxon>Rhodospirillales</taxon>
        <taxon>Rhodospirillaceae</taxon>
        <taxon>Marivibrio</taxon>
    </lineage>
</organism>
<dbReference type="Gene3D" id="3.40.50.300">
    <property type="entry name" value="P-loop containing nucleotide triphosphate hydrolases"/>
    <property type="match status" value="1"/>
</dbReference>
<dbReference type="InterPro" id="IPR011629">
    <property type="entry name" value="CobW-like_C"/>
</dbReference>
<evidence type="ECO:0000256" key="6">
    <source>
        <dbReference type="ARBA" id="ARBA00049117"/>
    </source>
</evidence>
<dbReference type="AlphaFoldDB" id="A0A8J7SPJ6"/>
<feature type="domain" description="CobW C-terminal" evidence="8">
    <location>
        <begin position="252"/>
        <end position="341"/>
    </location>
</feature>
<dbReference type="SUPFAM" id="SSF52540">
    <property type="entry name" value="P-loop containing nucleoside triphosphate hydrolases"/>
    <property type="match status" value="1"/>
</dbReference>
<keyword evidence="10" id="KW-1185">Reference proteome</keyword>
<evidence type="ECO:0000256" key="2">
    <source>
        <dbReference type="ARBA" id="ARBA00022801"/>
    </source>
</evidence>
<dbReference type="Proteomes" id="UP000672602">
    <property type="component" value="Unassembled WGS sequence"/>
</dbReference>
<evidence type="ECO:0000256" key="5">
    <source>
        <dbReference type="ARBA" id="ARBA00045658"/>
    </source>
</evidence>
<feature type="domain" description="CobW/HypB/UreG nucleotide-binding" evidence="7">
    <location>
        <begin position="6"/>
        <end position="200"/>
    </location>
</feature>
<dbReference type="InterPro" id="IPR027417">
    <property type="entry name" value="P-loop_NTPase"/>
</dbReference>
<keyword evidence="1" id="KW-0547">Nucleotide-binding</keyword>
<dbReference type="GO" id="GO:0005737">
    <property type="term" value="C:cytoplasm"/>
    <property type="evidence" value="ECO:0007669"/>
    <property type="project" value="TreeGrafter"/>
</dbReference>
<dbReference type="GO" id="GO:0000166">
    <property type="term" value="F:nucleotide binding"/>
    <property type="evidence" value="ECO:0007669"/>
    <property type="project" value="UniProtKB-KW"/>
</dbReference>
<protein>
    <submittedName>
        <fullName evidence="9">Cobalamin biosynthesis protein CobW</fullName>
    </submittedName>
</protein>
<accession>A0A8J7SPJ6</accession>
<comment type="function">
    <text evidence="5">Zinc chaperone that directly transfers zinc cofactor to target proteins, thereby activating them. Zinc is transferred from the CXCC motif in the GTPase domain to the zinc binding site in target proteins in a process requiring GTP hydrolysis.</text>
</comment>
<dbReference type="Pfam" id="PF07683">
    <property type="entry name" value="CobW_C"/>
    <property type="match status" value="1"/>
</dbReference>
<evidence type="ECO:0000256" key="1">
    <source>
        <dbReference type="ARBA" id="ARBA00022741"/>
    </source>
</evidence>
<dbReference type="InterPro" id="IPR036627">
    <property type="entry name" value="CobW-likC_sf"/>
</dbReference>
<gene>
    <name evidence="9" type="primary">cobW</name>
    <name evidence="9" type="ORF">KAJ83_16785</name>
</gene>
<reference evidence="9" key="1">
    <citation type="submission" date="2021-04" db="EMBL/GenBank/DDBJ databases">
        <authorList>
            <person name="Zhang D.-C."/>
        </authorList>
    </citation>
    <scope>NUCLEOTIDE SEQUENCE</scope>
    <source>
        <strain evidence="9">CGMCC 1.15697</strain>
    </source>
</reference>
<keyword evidence="3" id="KW-0143">Chaperone</keyword>
<dbReference type="PANTHER" id="PTHR13748:SF62">
    <property type="entry name" value="COBW DOMAIN-CONTAINING PROTEIN"/>
    <property type="match status" value="1"/>
</dbReference>
<dbReference type="Pfam" id="PF02492">
    <property type="entry name" value="cobW"/>
    <property type="match status" value="1"/>
</dbReference>
<dbReference type="Gene3D" id="3.30.1220.10">
    <property type="entry name" value="CobW-like, C-terminal domain"/>
    <property type="match status" value="1"/>
</dbReference>
<name>A0A8J7SPJ6_9PROT</name>
<evidence type="ECO:0000313" key="9">
    <source>
        <dbReference type="EMBL" id="MBP5858678.1"/>
    </source>
</evidence>
<comment type="similarity">
    <text evidence="4">Belongs to the SIMIBI class G3E GTPase family. ZNG1 subfamily.</text>
</comment>
<dbReference type="PANTHER" id="PTHR13748">
    <property type="entry name" value="COBW-RELATED"/>
    <property type="match status" value="1"/>
</dbReference>